<proteinExistence type="predicted"/>
<organism evidence="1 2">
    <name type="scientific">Morococcus cerebrosus</name>
    <dbReference type="NCBI Taxonomy" id="1056807"/>
    <lineage>
        <taxon>Bacteria</taxon>
        <taxon>Pseudomonadati</taxon>
        <taxon>Pseudomonadota</taxon>
        <taxon>Betaproteobacteria</taxon>
        <taxon>Neisseriales</taxon>
        <taxon>Neisseriaceae</taxon>
        <taxon>Morococcus</taxon>
    </lineage>
</organism>
<dbReference type="PATRIC" id="fig|1056807.3.peg.1261"/>
<reference evidence="1 2" key="1">
    <citation type="submission" date="2014-12" db="EMBL/GenBank/DDBJ databases">
        <title>Genome sequence of Morococcus cerebrosus.</title>
        <authorList>
            <person name="Shin S.-K."/>
            <person name="Yi H."/>
        </authorList>
    </citation>
    <scope>NUCLEOTIDE SEQUENCE [LARGE SCALE GENOMIC DNA]</scope>
    <source>
        <strain evidence="1 2">CIP 81.93</strain>
    </source>
</reference>
<comment type="caution">
    <text evidence="1">The sequence shown here is derived from an EMBL/GenBank/DDBJ whole genome shotgun (WGS) entry which is preliminary data.</text>
</comment>
<accession>A0A0C1EGG3</accession>
<dbReference type="Proteomes" id="UP000031390">
    <property type="component" value="Unassembled WGS sequence"/>
</dbReference>
<protein>
    <submittedName>
        <fullName evidence="1">Uncharacterized protein</fullName>
    </submittedName>
</protein>
<evidence type="ECO:0000313" key="1">
    <source>
        <dbReference type="EMBL" id="KIC07748.1"/>
    </source>
</evidence>
<evidence type="ECO:0000313" key="2">
    <source>
        <dbReference type="Proteomes" id="UP000031390"/>
    </source>
</evidence>
<name>A0A0C1EGG3_9NEIS</name>
<dbReference type="EMBL" id="JUFZ01000048">
    <property type="protein sequence ID" value="KIC07748.1"/>
    <property type="molecule type" value="Genomic_DNA"/>
</dbReference>
<dbReference type="AlphaFoldDB" id="A0A0C1EGG3"/>
<gene>
    <name evidence="1" type="ORF">MCC93_13140</name>
</gene>
<sequence length="39" mass="4243">MCASGTVESGVILFINHFLYLIKLGKGRLKICDMVSGDL</sequence>